<keyword evidence="1" id="KW-0812">Transmembrane</keyword>
<evidence type="ECO:0000313" key="2">
    <source>
        <dbReference type="EMBL" id="OAT56482.1"/>
    </source>
</evidence>
<reference evidence="2 3" key="1">
    <citation type="submission" date="2016-04" db="EMBL/GenBank/DDBJ databases">
        <title>ATOL: Assembling a taxonomically balanced genome-scale reconstruction of the evolutionary history of the Enterobacteriaceae.</title>
        <authorList>
            <person name="Plunkett G.III."/>
            <person name="Neeno-Eckwall E.C."/>
            <person name="Glasner J.D."/>
            <person name="Perna N.T."/>
        </authorList>
    </citation>
    <scope>NUCLEOTIDE SEQUENCE [LARGE SCALE GENOMIC DNA]</scope>
    <source>
        <strain evidence="2 3">ATCC 12841</strain>
    </source>
</reference>
<feature type="transmembrane region" description="Helical" evidence="1">
    <location>
        <begin position="14"/>
        <end position="33"/>
    </location>
</feature>
<protein>
    <submittedName>
        <fullName evidence="2">Uncharacterized protein</fullName>
    </submittedName>
</protein>
<dbReference type="EMBL" id="LXEX01000099">
    <property type="protein sequence ID" value="OAT56482.1"/>
    <property type="molecule type" value="Genomic_DNA"/>
</dbReference>
<dbReference type="AlphaFoldDB" id="A0AA91IM85"/>
<comment type="caution">
    <text evidence="2">The sequence shown here is derived from an EMBL/GenBank/DDBJ whole genome shotgun (WGS) entry which is preliminary data.</text>
</comment>
<organism evidence="2 3">
    <name type="scientific">Obesumbacterium proteus ATCC 12841</name>
    <dbReference type="NCBI Taxonomy" id="1354268"/>
    <lineage>
        <taxon>Bacteria</taxon>
        <taxon>Pseudomonadati</taxon>
        <taxon>Pseudomonadota</taxon>
        <taxon>Gammaproteobacteria</taxon>
        <taxon>Enterobacterales</taxon>
        <taxon>Hafniaceae</taxon>
        <taxon>Obesumbacterium</taxon>
    </lineage>
</organism>
<dbReference type="Proteomes" id="UP000078431">
    <property type="component" value="Unassembled WGS sequence"/>
</dbReference>
<feature type="non-terminal residue" evidence="2">
    <location>
        <position position="1"/>
    </location>
</feature>
<feature type="transmembrane region" description="Helical" evidence="1">
    <location>
        <begin position="88"/>
        <end position="107"/>
    </location>
</feature>
<feature type="transmembrane region" description="Helical" evidence="1">
    <location>
        <begin position="53"/>
        <end position="76"/>
    </location>
</feature>
<sequence>YCYSYLVLFYAHDFIIVLFGGIDISIDAANLTIDRAVEEKNNIINISLSFERLEVIIALGSVIILPIIMLLLLHYIPQRLFSMPTINMSYKYLFPVFLFLSDGFYGMKKIVLPYFS</sequence>
<dbReference type="RefSeq" id="WP_162270922.1">
    <property type="nucleotide sequence ID" value="NZ_LXEX01000099.1"/>
</dbReference>
<evidence type="ECO:0000256" key="1">
    <source>
        <dbReference type="SAM" id="Phobius"/>
    </source>
</evidence>
<keyword evidence="1" id="KW-0472">Membrane</keyword>
<accession>A0AA91IM85</accession>
<keyword evidence="1" id="KW-1133">Transmembrane helix</keyword>
<gene>
    <name evidence="2" type="ORF">M993_04828</name>
</gene>
<proteinExistence type="predicted"/>
<evidence type="ECO:0000313" key="3">
    <source>
        <dbReference type="Proteomes" id="UP000078431"/>
    </source>
</evidence>
<name>A0AA91IM85_9GAMM</name>
<keyword evidence="3" id="KW-1185">Reference proteome</keyword>